<dbReference type="PANTHER" id="PTHR42250">
    <property type="entry name" value="ASCH DOMAIN-CONTAINING PROTEIN"/>
    <property type="match status" value="1"/>
</dbReference>
<feature type="domain" description="ASCH" evidence="1">
    <location>
        <begin position="9"/>
        <end position="108"/>
    </location>
</feature>
<dbReference type="EMBL" id="DTBD01000073">
    <property type="protein sequence ID" value="HGQ65184.1"/>
    <property type="molecule type" value="Genomic_DNA"/>
</dbReference>
<dbReference type="EMBL" id="DTCK01000039">
    <property type="protein sequence ID" value="HGQ36219.1"/>
    <property type="molecule type" value="Genomic_DNA"/>
</dbReference>
<protein>
    <submittedName>
        <fullName evidence="3">ASCH domain-containing protein</fullName>
    </submittedName>
</protein>
<dbReference type="SUPFAM" id="SSF88697">
    <property type="entry name" value="PUA domain-like"/>
    <property type="match status" value="1"/>
</dbReference>
<sequence length="229" mass="26747">MKKFIRRYIMIKGKFAELILAGKKTTTIRLGRVVPKSNEVIIHSNGRPIAEAKIKNVTYKKIKELTDEDAKKDGYSSLQELLNDLKNIYKTDLDINIEVTVIEFEVIKRFDEIDVKDIYLGFSPHTIAVLANRYLRDILSKDERNVVNHMLRYKNIRITTIKMFGSLNKRWVTRNILRRLLAKLMDKGVINIDQGVLEKLATVSIFWRRYLRKKIGANTSYEYQQGTLP</sequence>
<proteinExistence type="predicted"/>
<organism evidence="3">
    <name type="scientific">Ignisphaera aggregans</name>
    <dbReference type="NCBI Taxonomy" id="334771"/>
    <lineage>
        <taxon>Archaea</taxon>
        <taxon>Thermoproteota</taxon>
        <taxon>Thermoprotei</taxon>
        <taxon>Desulfurococcales</taxon>
        <taxon>Desulfurococcaceae</taxon>
        <taxon>Ignisphaera</taxon>
    </lineage>
</organism>
<comment type="caution">
    <text evidence="3">The sequence shown here is derived from an EMBL/GenBank/DDBJ whole genome shotgun (WGS) entry which is preliminary data.</text>
</comment>
<reference evidence="3" key="1">
    <citation type="journal article" date="2020" name="mSystems">
        <title>Genome- and Community-Level Interaction Insights into Carbon Utilization and Element Cycling Functions of Hydrothermarchaeota in Hydrothermal Sediment.</title>
        <authorList>
            <person name="Zhou Z."/>
            <person name="Liu Y."/>
            <person name="Xu W."/>
            <person name="Pan J."/>
            <person name="Luo Z.H."/>
            <person name="Li M."/>
        </authorList>
    </citation>
    <scope>NUCLEOTIDE SEQUENCE [LARGE SCALE GENOMIC DNA]</scope>
    <source>
        <strain evidence="3">SpSt-637</strain>
        <strain evidence="2">SpSt-667</strain>
    </source>
</reference>
<dbReference type="PANTHER" id="PTHR42250:SF1">
    <property type="entry name" value="ASCH DOMAIN-CONTAINING PROTEIN"/>
    <property type="match status" value="1"/>
</dbReference>
<gene>
    <name evidence="3" type="ORF">ENU08_08075</name>
    <name evidence="2" type="ORF">ENU41_06035</name>
</gene>
<evidence type="ECO:0000259" key="1">
    <source>
        <dbReference type="SMART" id="SM01022"/>
    </source>
</evidence>
<dbReference type="InterPro" id="IPR015947">
    <property type="entry name" value="PUA-like_sf"/>
</dbReference>
<name>A0A7C4JKG5_9CREN</name>
<dbReference type="AlphaFoldDB" id="A0A7C4JKG5"/>
<dbReference type="Gene3D" id="2.30.130.30">
    <property type="entry name" value="Hypothetical protein"/>
    <property type="match status" value="1"/>
</dbReference>
<dbReference type="InterPro" id="IPR007374">
    <property type="entry name" value="ASCH_domain"/>
</dbReference>
<dbReference type="Pfam" id="PF04266">
    <property type="entry name" value="ASCH"/>
    <property type="match status" value="1"/>
</dbReference>
<evidence type="ECO:0000313" key="3">
    <source>
        <dbReference type="EMBL" id="HGQ65184.1"/>
    </source>
</evidence>
<accession>A0A7C4JKG5</accession>
<evidence type="ECO:0000313" key="2">
    <source>
        <dbReference type="EMBL" id="HGQ36219.1"/>
    </source>
</evidence>
<dbReference type="CDD" id="cd06552">
    <property type="entry name" value="ASCH_yqfb_like"/>
    <property type="match status" value="1"/>
</dbReference>
<dbReference type="SMART" id="SM01022">
    <property type="entry name" value="ASCH"/>
    <property type="match status" value="1"/>
</dbReference>